<dbReference type="InterPro" id="IPR000719">
    <property type="entry name" value="Prot_kinase_dom"/>
</dbReference>
<comment type="caution">
    <text evidence="3">The sequence shown here is derived from an EMBL/GenBank/DDBJ whole genome shotgun (WGS) entry which is preliminary data.</text>
</comment>
<organism evidence="3 4">
    <name type="scientific">Parendozoicomonas callyspongiae</name>
    <dbReference type="NCBI Taxonomy" id="2942213"/>
    <lineage>
        <taxon>Bacteria</taxon>
        <taxon>Pseudomonadati</taxon>
        <taxon>Pseudomonadota</taxon>
        <taxon>Gammaproteobacteria</taxon>
        <taxon>Oceanospirillales</taxon>
        <taxon>Endozoicomonadaceae</taxon>
        <taxon>Parendozoicomonas</taxon>
    </lineage>
</organism>
<proteinExistence type="predicted"/>
<keyword evidence="4" id="KW-1185">Reference proteome</keyword>
<feature type="binding site" evidence="1">
    <location>
        <position position="71"/>
    </location>
    <ligand>
        <name>ATP</name>
        <dbReference type="ChEBI" id="CHEBI:30616"/>
    </ligand>
</feature>
<dbReference type="SMART" id="SM00220">
    <property type="entry name" value="S_TKc"/>
    <property type="match status" value="1"/>
</dbReference>
<sequence>MAIQKTLGGGACLASGTETSTIKKNCFHGFTVSAALPPTKKLFQFGKMLGRGAYGSVYQAKCQNGCEIAIKEVAVDSLKFEMFAKKQLECLQHLKNNPKHNLICFFGFFNEGRHRYFVFEKGGDNLAQLISKKINFLTVEDFNEISHQLFAAAQQLHQLKIQYGGDYKFENMVFFEKERVIKLIDFENSHTEEKDRPSDTTKVLHRVSFELINLQLKILHKCNNFNYLESSYKLITYSCDDDCDMKMLELRSDQDIWLSDIPDRTRDFLIKCFSKDKKILEELLEKETPFYPRSSLDVFAE</sequence>
<dbReference type="Gene3D" id="1.10.510.10">
    <property type="entry name" value="Transferase(Phosphotransferase) domain 1"/>
    <property type="match status" value="1"/>
</dbReference>
<evidence type="ECO:0000313" key="4">
    <source>
        <dbReference type="Proteomes" id="UP001203338"/>
    </source>
</evidence>
<dbReference type="PROSITE" id="PS00107">
    <property type="entry name" value="PROTEIN_KINASE_ATP"/>
    <property type="match status" value="1"/>
</dbReference>
<keyword evidence="3" id="KW-0808">Transferase</keyword>
<keyword evidence="1" id="KW-0547">Nucleotide-binding</keyword>
<dbReference type="GO" id="GO:0016301">
    <property type="term" value="F:kinase activity"/>
    <property type="evidence" value="ECO:0007669"/>
    <property type="project" value="UniProtKB-KW"/>
</dbReference>
<dbReference type="EMBL" id="JAMFLX010000022">
    <property type="protein sequence ID" value="MCL6271227.1"/>
    <property type="molecule type" value="Genomic_DNA"/>
</dbReference>
<dbReference type="PANTHER" id="PTHR44167">
    <property type="entry name" value="OVARIAN-SPECIFIC SERINE/THREONINE-PROTEIN KINASE LOK-RELATED"/>
    <property type="match status" value="1"/>
</dbReference>
<dbReference type="Pfam" id="PF00069">
    <property type="entry name" value="Pkinase"/>
    <property type="match status" value="1"/>
</dbReference>
<dbReference type="SUPFAM" id="SSF56112">
    <property type="entry name" value="Protein kinase-like (PK-like)"/>
    <property type="match status" value="1"/>
</dbReference>
<keyword evidence="3" id="KW-0418">Kinase</keyword>
<evidence type="ECO:0000256" key="1">
    <source>
        <dbReference type="PROSITE-ProRule" id="PRU10141"/>
    </source>
</evidence>
<accession>A0ABT0PIL5</accession>
<protein>
    <submittedName>
        <fullName evidence="3">Protein kinase</fullName>
    </submittedName>
</protein>
<feature type="domain" description="Protein kinase" evidence="2">
    <location>
        <begin position="43"/>
        <end position="301"/>
    </location>
</feature>
<keyword evidence="1" id="KW-0067">ATP-binding</keyword>
<reference evidence="3 4" key="1">
    <citation type="submission" date="2022-05" db="EMBL/GenBank/DDBJ databases">
        <authorList>
            <person name="Park J.-S."/>
        </authorList>
    </citation>
    <scope>NUCLEOTIDE SEQUENCE [LARGE SCALE GENOMIC DNA]</scope>
    <source>
        <strain evidence="3 4">2012CJ34-2</strain>
    </source>
</reference>
<evidence type="ECO:0000259" key="2">
    <source>
        <dbReference type="PROSITE" id="PS50011"/>
    </source>
</evidence>
<name>A0ABT0PIL5_9GAMM</name>
<dbReference type="PROSITE" id="PS50011">
    <property type="entry name" value="PROTEIN_KINASE_DOM"/>
    <property type="match status" value="1"/>
</dbReference>
<dbReference type="PANTHER" id="PTHR44167:SF24">
    <property type="entry name" value="SERINE_THREONINE-PROTEIN KINASE CHK2"/>
    <property type="match status" value="1"/>
</dbReference>
<dbReference type="RefSeq" id="WP_249700683.1">
    <property type="nucleotide sequence ID" value="NZ_JAMFLX010000022.1"/>
</dbReference>
<dbReference type="InterPro" id="IPR017441">
    <property type="entry name" value="Protein_kinase_ATP_BS"/>
</dbReference>
<dbReference type="InterPro" id="IPR011009">
    <property type="entry name" value="Kinase-like_dom_sf"/>
</dbReference>
<dbReference type="Proteomes" id="UP001203338">
    <property type="component" value="Unassembled WGS sequence"/>
</dbReference>
<evidence type="ECO:0000313" key="3">
    <source>
        <dbReference type="EMBL" id="MCL6271227.1"/>
    </source>
</evidence>
<gene>
    <name evidence="3" type="ORF">M3P05_14975</name>
</gene>